<evidence type="ECO:0000256" key="5">
    <source>
        <dbReference type="ARBA" id="ARBA00022737"/>
    </source>
</evidence>
<dbReference type="EMBL" id="VXIV02002476">
    <property type="protein sequence ID" value="KAF6025283.1"/>
    <property type="molecule type" value="Genomic_DNA"/>
</dbReference>
<dbReference type="GO" id="GO:0048511">
    <property type="term" value="P:rhythmic process"/>
    <property type="evidence" value="ECO:0007669"/>
    <property type="project" value="UniProtKB-KW"/>
</dbReference>
<evidence type="ECO:0000313" key="21">
    <source>
        <dbReference type="EMBL" id="KAF6025283.1"/>
    </source>
</evidence>
<feature type="region of interest" description="Disordered" evidence="19">
    <location>
        <begin position="1"/>
        <end position="27"/>
    </location>
</feature>
<dbReference type="InterPro" id="IPR039774">
    <property type="entry name" value="Sin3-like"/>
</dbReference>
<dbReference type="Proteomes" id="UP000593567">
    <property type="component" value="Unassembled WGS sequence"/>
</dbReference>
<feature type="region of interest" description="Disordered" evidence="19">
    <location>
        <begin position="955"/>
        <end position="1029"/>
    </location>
</feature>
<dbReference type="PANTHER" id="PTHR12346">
    <property type="entry name" value="SIN3B-RELATED"/>
    <property type="match status" value="1"/>
</dbReference>
<comment type="caution">
    <text evidence="21">The sequence shown here is derived from an EMBL/GenBank/DDBJ whole genome shotgun (WGS) entry which is preliminary data.</text>
</comment>
<keyword evidence="12 18" id="KW-0539">Nucleus</keyword>
<dbReference type="FunFam" id="1.20.1160.11:FF:000002">
    <property type="entry name" value="Paired amphipathic helix protein SIN3"/>
    <property type="match status" value="1"/>
</dbReference>
<dbReference type="Pfam" id="PF08295">
    <property type="entry name" value="Sin3_corepress"/>
    <property type="match status" value="1"/>
</dbReference>
<dbReference type="InterPro" id="IPR031693">
    <property type="entry name" value="Sin3_C"/>
</dbReference>
<evidence type="ECO:0000259" key="20">
    <source>
        <dbReference type="SMART" id="SM00761"/>
    </source>
</evidence>
<dbReference type="SUPFAM" id="SSF47762">
    <property type="entry name" value="PAH2 domain"/>
    <property type="match status" value="3"/>
</dbReference>
<feature type="compositionally biased region" description="Low complexity" evidence="19">
    <location>
        <begin position="995"/>
        <end position="1005"/>
    </location>
</feature>
<dbReference type="SMART" id="SM00761">
    <property type="entry name" value="HDAC_interact"/>
    <property type="match status" value="1"/>
</dbReference>
<evidence type="ECO:0000256" key="8">
    <source>
        <dbReference type="ARBA" id="ARBA00023015"/>
    </source>
</evidence>
<dbReference type="InterPro" id="IPR036600">
    <property type="entry name" value="PAH_sf"/>
</dbReference>
<dbReference type="PROSITE" id="PS51477">
    <property type="entry name" value="PAH"/>
    <property type="match status" value="3"/>
</dbReference>
<comment type="subcellular location">
    <subcellularLocation>
        <location evidence="1">Nucleus</location>
        <location evidence="1">Nucleolus</location>
    </subcellularLocation>
</comment>
<evidence type="ECO:0000256" key="15">
    <source>
        <dbReference type="ARBA" id="ARBA00068512"/>
    </source>
</evidence>
<dbReference type="GO" id="GO:0003714">
    <property type="term" value="F:transcription corepressor activity"/>
    <property type="evidence" value="ECO:0007669"/>
    <property type="project" value="InterPro"/>
</dbReference>
<comment type="subunit">
    <text evidence="14">Interacts with ARID4B, BRMS1L, HCFC1, HDAC1, HDAC2, MXI1, SAP30L, SAP130, SFPQ and TOPORS. Interacts with OGT (via TPRs 1-6); the interaction mediates transcriptional repression in parallel with histone deacetylase. Interacts with BAZ2A, MXD1, MXD3, MXD4, MBD2, DACH1, NCOR1, NR4A2, REST, RLIM, SAP30, SETDB1, SMYD2, and SUDS3. Interacts with PHF12 in a complex composed of HDAC1, PHF12 and SAP30. Interacts with TET1; the interaction recruits SIN3A to gene promoters. The large PER complex involved in the histone deacetylation is composed of at least HDAC1, PER2, SFPQ and SIN3A. Interacts with KLF11. Interacts with PPHLN1. Found in a complex with YY1, GON4L and HDAC1. Interacts (via PAH2) with FOXK1. Interacts with FOXK2. Found in a complex composed of at least SINHCAF, SIN3A, HDAC1, SAP30, RBBP4, OGT and TET1. Interacts with SINHCAF. Interacts with SPHK2.</text>
</comment>
<evidence type="ECO:0000313" key="22">
    <source>
        <dbReference type="Proteomes" id="UP000593567"/>
    </source>
</evidence>
<evidence type="ECO:0000256" key="10">
    <source>
        <dbReference type="ARBA" id="ARBA00023108"/>
    </source>
</evidence>
<keyword evidence="22" id="KW-1185">Reference proteome</keyword>
<evidence type="ECO:0000256" key="18">
    <source>
        <dbReference type="PROSITE-ProRule" id="PRU00810"/>
    </source>
</evidence>
<dbReference type="FunFam" id="1.20.1160.11:FF:000001">
    <property type="entry name" value="Paired amphipathic helix protein Sin3"/>
    <property type="match status" value="1"/>
</dbReference>
<organism evidence="21 22">
    <name type="scientific">Bugula neritina</name>
    <name type="common">Brown bryozoan</name>
    <name type="synonym">Sertularia neritina</name>
    <dbReference type="NCBI Taxonomy" id="10212"/>
    <lineage>
        <taxon>Eukaryota</taxon>
        <taxon>Metazoa</taxon>
        <taxon>Spiralia</taxon>
        <taxon>Lophotrochozoa</taxon>
        <taxon>Bryozoa</taxon>
        <taxon>Gymnolaemata</taxon>
        <taxon>Cheilostomatida</taxon>
        <taxon>Flustrina</taxon>
        <taxon>Buguloidea</taxon>
        <taxon>Bugulidae</taxon>
        <taxon>Bugula</taxon>
    </lineage>
</organism>
<keyword evidence="6" id="KW-0832">Ubl conjugation</keyword>
<dbReference type="OrthoDB" id="10265969at2759"/>
<dbReference type="Gene3D" id="1.20.1160.11">
    <property type="entry name" value="Paired amphipathic helix"/>
    <property type="match status" value="3"/>
</dbReference>
<feature type="domain" description="Histone deacetylase interacting" evidence="20">
    <location>
        <begin position="665"/>
        <end position="765"/>
    </location>
</feature>
<protein>
    <recommendedName>
        <fullName evidence="15">Paired amphipathic helix protein Sin3a</fullName>
    </recommendedName>
    <alternativeName>
        <fullName evidence="16">Histone deacetylase complex subunit Sin3a</fullName>
    </alternativeName>
    <alternativeName>
        <fullName evidence="17">Transcriptional corepressor Sin3a</fullName>
    </alternativeName>
</protein>
<keyword evidence="7" id="KW-0007">Acetylation</keyword>
<gene>
    <name evidence="21" type="ORF">EB796_016403</name>
</gene>
<evidence type="ECO:0000256" key="11">
    <source>
        <dbReference type="ARBA" id="ARBA00023163"/>
    </source>
</evidence>
<feature type="compositionally biased region" description="Polar residues" evidence="19">
    <location>
        <begin position="309"/>
        <end position="330"/>
    </location>
</feature>
<dbReference type="GO" id="GO:0005730">
    <property type="term" value="C:nucleolus"/>
    <property type="evidence" value="ECO:0007669"/>
    <property type="project" value="UniProtKB-SubCell"/>
</dbReference>
<dbReference type="InterPro" id="IPR013194">
    <property type="entry name" value="HDAC_interact_dom"/>
</dbReference>
<evidence type="ECO:0000256" key="14">
    <source>
        <dbReference type="ARBA" id="ARBA00061761"/>
    </source>
</evidence>
<evidence type="ECO:0000256" key="17">
    <source>
        <dbReference type="ARBA" id="ARBA00081271"/>
    </source>
</evidence>
<dbReference type="PANTHER" id="PTHR12346:SF0">
    <property type="entry name" value="SIN3A, ISOFORM G"/>
    <property type="match status" value="1"/>
</dbReference>
<evidence type="ECO:0000256" key="9">
    <source>
        <dbReference type="ARBA" id="ARBA00023054"/>
    </source>
</evidence>
<feature type="region of interest" description="Disordered" evidence="19">
    <location>
        <begin position="309"/>
        <end position="340"/>
    </location>
</feature>
<evidence type="ECO:0000256" key="6">
    <source>
        <dbReference type="ARBA" id="ARBA00022843"/>
    </source>
</evidence>
<evidence type="ECO:0000256" key="12">
    <source>
        <dbReference type="ARBA" id="ARBA00023242"/>
    </source>
</evidence>
<keyword evidence="8" id="KW-0805">Transcription regulation</keyword>
<evidence type="ECO:0000256" key="16">
    <source>
        <dbReference type="ARBA" id="ARBA00075105"/>
    </source>
</evidence>
<dbReference type="Pfam" id="PF16879">
    <property type="entry name" value="Sin3a_C"/>
    <property type="match status" value="1"/>
</dbReference>
<feature type="compositionally biased region" description="Low complexity" evidence="19">
    <location>
        <begin position="1306"/>
        <end position="1319"/>
    </location>
</feature>
<accession>A0A7J7JHK3</accession>
<evidence type="ECO:0000256" key="13">
    <source>
        <dbReference type="ARBA" id="ARBA00056268"/>
    </source>
</evidence>
<dbReference type="GO" id="GO:0061629">
    <property type="term" value="F:RNA polymerase II-specific DNA-binding transcription factor binding"/>
    <property type="evidence" value="ECO:0007669"/>
    <property type="project" value="UniProtKB-ARBA"/>
</dbReference>
<evidence type="ECO:0000256" key="3">
    <source>
        <dbReference type="ARBA" id="ARBA00022499"/>
    </source>
</evidence>
<feature type="compositionally biased region" description="Low complexity" evidence="19">
    <location>
        <begin position="1334"/>
        <end position="1345"/>
    </location>
</feature>
<proteinExistence type="predicted"/>
<dbReference type="FunFam" id="1.20.1160.11:FF:000004">
    <property type="entry name" value="Paired amphipathic helix protein Sin3a"/>
    <property type="match status" value="1"/>
</dbReference>
<name>A0A7J7JHK3_BUGNE</name>
<feature type="compositionally biased region" description="Basic and acidic residues" evidence="19">
    <location>
        <begin position="1006"/>
        <end position="1019"/>
    </location>
</feature>
<sequence>MQQFTSFPPRPVFSAESSTLRPAAPSASIPSAVPVANVTSTSSAIPAPSNPLAGHPSLAHSSVQLKATVAATALTQPVLSSIAPPMSAISSQSLQGIHPAVTAAVIAGPAAAEGNSTMSASNATPDVPHTMIMPPPVHHTGTTAVPIPYVPSPSLSTYISSNHVAPVPPLHHLAPPSHRPIQAVQPQQVPVVQTAGAPAMATHTAHTPAHPGHLAHPGQQAQQFQRLKVEDALSYLDQVKLQFGNHPQVYNDFLDIMKEFKSQSIDTPGVISRVSNLFRGHPELIVGFNTFLPPGYKIEVQGNDTISVQQPGQPSMSLSQLTGTASASSRPDSHHLPTHHYNKVKPVNLSVNAPGPSSVQNSDMPRSMLDNVVAAATAPETISSTPGQPVEFNHAISYVNKIKNRFQGQPDIYKNFLEILHKYQKEQRQIKDGTIAPSGKPLTETEVYSQVAKLFQNQEDLLKEFGQFLPDANGQGGFFSKGVMFGELKDPPVPVKSKQFSITGKRDTHTSSKLSSSSSTIRKYGSSGMGGAAPPSKKPKLSTATGVGGNKEFSLADAGKYGTLSEYAFFDKVKKVLRSQEVYDNFLRCIVLFNSEVLTRSELLQLCQPFLGKFPELQRRFKDILGYKEDGSLMDPISATSISGMHIKPERSLRDDLAMEIDYSSCKRYGHSYRALPKAYTPVRCSGRTTLCREVLNDSWVSFPSWSEESTFVTSRKTTYEENIYRCEDERFELDVVIELNMATIKVLESVQQKLQKMSSDEAAKYKLENNLGGSSDVIHRKAIHRIYGDKAVDIIEGLKKNPVVAVPLVLRRLKGKDEEWKEAQRQFNKVWREQNEKFYLKSLDHQGINFKQNDTKALRSKSLLNEIEAIYEAEQNNKRDSADASGNPIVIAPTAANAEKQPHLTFTYKNLSTVDDAMNLIIHHARRQASIQKEDKRLIKQLLRQNIQKFFHRSVVPLSDDEDDDDDSEEDEKDGSKPSSPMPAAEKSRRSSSRVKASASSASNKETEDKKSHVKTEAEEQDGDLQASTESSNKYSLFYANSNWYLFLRLHQILCQRLSQIKGVCDRLVKESLECEKNKSDSIAVALRLRLPSEYTVMVTSSAFPRITSDVEPQRYYSNFLELVKSLLDGNIECSHYEDQLRDVFGIHAYITFTMDKLIQNAVKQLQYIVTDDLCRDVTDNWIKEVANNAAGGDMCTRSERISIENIYKKNMENLISEDNCFEITMYQKDNLLAISLLDTDTEDSIGSVVGHAEKWHDYIDKYLPGDSDPELTDEVKEHLKRKPIFLKHNIRSWEKANAKSAMSKSNLQLSSSSAKLSGQEEGCDAPSSVVDTTKTTESESNTNGEIKQQIDSDKTAPCDLPDDLDIREGEQCKLNLGSYKMVKVVKSEDYLYRKEAFTRAAKTHKKVSQAMHKKWAKFCGAWKEKNTTPTESSKIKSWLDGEDLEDCRPCQTVCIAINDLDNAPYRLYNRYSVRYEKVTAAVTTAIDDGSLTALTAASDEVMDTV</sequence>
<evidence type="ECO:0000256" key="19">
    <source>
        <dbReference type="SAM" id="MobiDB-lite"/>
    </source>
</evidence>
<feature type="compositionally biased region" description="Acidic residues" evidence="19">
    <location>
        <begin position="960"/>
        <end position="974"/>
    </location>
</feature>
<feature type="region of interest" description="Disordered" evidence="19">
    <location>
        <begin position="1306"/>
        <end position="1362"/>
    </location>
</feature>
<evidence type="ECO:0000256" key="4">
    <source>
        <dbReference type="ARBA" id="ARBA00022553"/>
    </source>
</evidence>
<keyword evidence="2" id="KW-0678">Repressor</keyword>
<evidence type="ECO:0000256" key="1">
    <source>
        <dbReference type="ARBA" id="ARBA00004604"/>
    </source>
</evidence>
<comment type="function">
    <text evidence="13">Acts as a transcriptional repressor. Corepressor for REST. Interacts with MXI1 to repress MYC responsive genes and antagonize MYC oncogenic activities. Also interacts with MXD1-MAX heterodimers to repress transcription by tethering SIN3A to DNA. Acts cooperatively with OGT to repress transcription in parallel with histone deacetylation. Involved in the control of the circadian rhythms. Required for the transcriptional repression of circadian target genes, such as PER1, mediated by the large PER complex through histone deacetylation. Cooperates with FOXK1 to regulate cell cycle progression probably by repressing cell cycle inhibitor genes expression. Required for cortical neuron differentiation and callosal axon elongation.</text>
</comment>
<dbReference type="GO" id="GO:0070822">
    <property type="term" value="C:Sin3-type complex"/>
    <property type="evidence" value="ECO:0007669"/>
    <property type="project" value="TreeGrafter"/>
</dbReference>
<dbReference type="GO" id="GO:0000122">
    <property type="term" value="P:negative regulation of transcription by RNA polymerase II"/>
    <property type="evidence" value="ECO:0007669"/>
    <property type="project" value="TreeGrafter"/>
</dbReference>
<evidence type="ECO:0000256" key="7">
    <source>
        <dbReference type="ARBA" id="ARBA00022990"/>
    </source>
</evidence>
<keyword evidence="9" id="KW-0175">Coiled coil</keyword>
<keyword evidence="11" id="KW-0804">Transcription</keyword>
<evidence type="ECO:0000256" key="2">
    <source>
        <dbReference type="ARBA" id="ARBA00022491"/>
    </source>
</evidence>
<dbReference type="InterPro" id="IPR003822">
    <property type="entry name" value="PAH"/>
</dbReference>
<feature type="region of interest" description="Disordered" evidence="19">
    <location>
        <begin position="496"/>
        <end position="545"/>
    </location>
</feature>
<keyword evidence="3" id="KW-1017">Isopeptide bond</keyword>
<reference evidence="21" key="1">
    <citation type="submission" date="2020-06" db="EMBL/GenBank/DDBJ databases">
        <title>Draft genome of Bugula neritina, a colonial animal packing powerful symbionts and potential medicines.</title>
        <authorList>
            <person name="Rayko M."/>
        </authorList>
    </citation>
    <scope>NUCLEOTIDE SEQUENCE [LARGE SCALE GENOMIC DNA]</scope>
    <source>
        <strain evidence="21">Kwan_BN1</strain>
    </source>
</reference>
<dbReference type="Pfam" id="PF02671">
    <property type="entry name" value="PAH"/>
    <property type="match status" value="3"/>
</dbReference>
<keyword evidence="4" id="KW-0597">Phosphoprotein</keyword>
<keyword evidence="10" id="KW-0090">Biological rhythms</keyword>
<keyword evidence="5" id="KW-0677">Repeat</keyword>